<dbReference type="AlphaFoldDB" id="A0A8K0SWG7"/>
<feature type="domain" description="Zn(2)-C6 fungal-type" evidence="7">
    <location>
        <begin position="20"/>
        <end position="50"/>
    </location>
</feature>
<evidence type="ECO:0000256" key="4">
    <source>
        <dbReference type="ARBA" id="ARBA00023163"/>
    </source>
</evidence>
<comment type="subcellular location">
    <subcellularLocation>
        <location evidence="1">Nucleus</location>
    </subcellularLocation>
</comment>
<dbReference type="SMART" id="SM00066">
    <property type="entry name" value="GAL4"/>
    <property type="match status" value="2"/>
</dbReference>
<dbReference type="PANTHER" id="PTHR47338:SF7">
    <property type="entry name" value="ZN(II)2CYS6 TRANSCRIPTION FACTOR (EUROFUNG)"/>
    <property type="match status" value="1"/>
</dbReference>
<dbReference type="GO" id="GO:0005634">
    <property type="term" value="C:nucleus"/>
    <property type="evidence" value="ECO:0007669"/>
    <property type="project" value="UniProtKB-SubCell"/>
</dbReference>
<evidence type="ECO:0000259" key="7">
    <source>
        <dbReference type="PROSITE" id="PS50048"/>
    </source>
</evidence>
<dbReference type="InterPro" id="IPR001138">
    <property type="entry name" value="Zn2Cys6_DnaBD"/>
</dbReference>
<dbReference type="GO" id="GO:0008270">
    <property type="term" value="F:zinc ion binding"/>
    <property type="evidence" value="ECO:0007669"/>
    <property type="project" value="InterPro"/>
</dbReference>
<dbReference type="SUPFAM" id="SSF57701">
    <property type="entry name" value="Zn2/Cys6 DNA-binding domain"/>
    <property type="match status" value="2"/>
</dbReference>
<dbReference type="OrthoDB" id="4685598at2759"/>
<proteinExistence type="predicted"/>
<dbReference type="InterPro" id="IPR050815">
    <property type="entry name" value="TF_fung"/>
</dbReference>
<dbReference type="EMBL" id="JAGPNK010000004">
    <property type="protein sequence ID" value="KAH7323197.1"/>
    <property type="molecule type" value="Genomic_DNA"/>
</dbReference>
<feature type="domain" description="Zn(2)-C6 fungal-type" evidence="7">
    <location>
        <begin position="87"/>
        <end position="116"/>
    </location>
</feature>
<keyword evidence="2" id="KW-0479">Metal-binding</keyword>
<dbReference type="InterPro" id="IPR007219">
    <property type="entry name" value="XnlR_reg_dom"/>
</dbReference>
<comment type="caution">
    <text evidence="8">The sequence shown here is derived from an EMBL/GenBank/DDBJ whole genome shotgun (WGS) entry which is preliminary data.</text>
</comment>
<dbReference type="Pfam" id="PF04082">
    <property type="entry name" value="Fungal_trans"/>
    <property type="match status" value="1"/>
</dbReference>
<evidence type="ECO:0000256" key="1">
    <source>
        <dbReference type="ARBA" id="ARBA00004123"/>
    </source>
</evidence>
<dbReference type="Pfam" id="PF00172">
    <property type="entry name" value="Zn_clus"/>
    <property type="match status" value="2"/>
</dbReference>
<dbReference type="GO" id="GO:0000981">
    <property type="term" value="F:DNA-binding transcription factor activity, RNA polymerase II-specific"/>
    <property type="evidence" value="ECO:0007669"/>
    <property type="project" value="InterPro"/>
</dbReference>
<evidence type="ECO:0000313" key="8">
    <source>
        <dbReference type="EMBL" id="KAH7323197.1"/>
    </source>
</evidence>
<keyword evidence="4" id="KW-0804">Transcription</keyword>
<evidence type="ECO:0000313" key="9">
    <source>
        <dbReference type="Proteomes" id="UP000813444"/>
    </source>
</evidence>
<dbReference type="GO" id="GO:0006351">
    <property type="term" value="P:DNA-templated transcription"/>
    <property type="evidence" value="ECO:0007669"/>
    <property type="project" value="InterPro"/>
</dbReference>
<evidence type="ECO:0000256" key="3">
    <source>
        <dbReference type="ARBA" id="ARBA00023015"/>
    </source>
</evidence>
<gene>
    <name evidence="8" type="ORF">B0I35DRAFT_194242</name>
</gene>
<dbReference type="Proteomes" id="UP000813444">
    <property type="component" value="Unassembled WGS sequence"/>
</dbReference>
<feature type="region of interest" description="Disordered" evidence="6">
    <location>
        <begin position="59"/>
        <end position="79"/>
    </location>
</feature>
<keyword evidence="3" id="KW-0805">Transcription regulation</keyword>
<dbReference type="InterPro" id="IPR036864">
    <property type="entry name" value="Zn2-C6_fun-type_DNA-bd_sf"/>
</dbReference>
<keyword evidence="9" id="KW-1185">Reference proteome</keyword>
<evidence type="ECO:0000256" key="6">
    <source>
        <dbReference type="SAM" id="MobiDB-lite"/>
    </source>
</evidence>
<sequence length="628" mass="70079">MESPDLGRSSSVQADLQPKACAQCRARKVKCDRRVSGCLRCERMKLPCSYIAGELGDTNVHRRSGTDNGSSQELTQAGIKRRRVQRSCQSCRAQKVKCSGKQPCTRCESQTRSCIYSESPAATRDESVEARPSQAMSAASHPPVPAPLVASALLVPSHTGSSEYAAQTPKTMTTAGSQGSLLPELGSIFDLNQKSLIRGCLDAFFDLTDLIDCLFLHKATTMAEWKRGRLDSTLVKAICAHGLHLTSPQYRGEHSIANQWIREIRAVILTTPGTSIAQLQTLLLLVKFGFMGHFDEDVYMLLSFAAQSAFMKRLNYEKPSLDALRQECQRRLMWTIFVYDKLFSGGIEDLSVCPAHRMHIKLPTNDYCFQRGLQSRSRFLCDNSESDSPDMDAVAYRMKLLDLRDRILRYTKRIIREGSSPLESELELRALDQELLDFGEKLPEELQLNPERLMLMSHSRDSTAYIILHSVLLLCRSDLHRFLIPGMREQVSTLAMSQTPARYISYCQETCLASAIKLCDFWSDIYHLEICNPIQSPTLTIAVYQCMRIIGHLHYLLPAEGDHGLDSSKKKLTEALSLAAVAQDTYTWLRPCIEDIRQSIPLLGTASRASGSRIVSSALQACVCASSG</sequence>
<dbReference type="CDD" id="cd00067">
    <property type="entry name" value="GAL4"/>
    <property type="match status" value="2"/>
</dbReference>
<protein>
    <recommendedName>
        <fullName evidence="7">Zn(2)-C6 fungal-type domain-containing protein</fullName>
    </recommendedName>
</protein>
<reference evidence="8" key="1">
    <citation type="journal article" date="2021" name="Nat. Commun.">
        <title>Genetic determinants of endophytism in the Arabidopsis root mycobiome.</title>
        <authorList>
            <person name="Mesny F."/>
            <person name="Miyauchi S."/>
            <person name="Thiergart T."/>
            <person name="Pickel B."/>
            <person name="Atanasova L."/>
            <person name="Karlsson M."/>
            <person name="Huettel B."/>
            <person name="Barry K.W."/>
            <person name="Haridas S."/>
            <person name="Chen C."/>
            <person name="Bauer D."/>
            <person name="Andreopoulos W."/>
            <person name="Pangilinan J."/>
            <person name="LaButti K."/>
            <person name="Riley R."/>
            <person name="Lipzen A."/>
            <person name="Clum A."/>
            <person name="Drula E."/>
            <person name="Henrissat B."/>
            <person name="Kohler A."/>
            <person name="Grigoriev I.V."/>
            <person name="Martin F.M."/>
            <person name="Hacquard S."/>
        </authorList>
    </citation>
    <scope>NUCLEOTIDE SEQUENCE</scope>
    <source>
        <strain evidence="8">MPI-CAGE-CH-0235</strain>
    </source>
</reference>
<dbReference type="Gene3D" id="4.10.240.10">
    <property type="entry name" value="Zn(2)-C6 fungal-type DNA-binding domain"/>
    <property type="match status" value="2"/>
</dbReference>
<accession>A0A8K0SWG7</accession>
<dbReference type="PROSITE" id="PS50048">
    <property type="entry name" value="ZN2_CY6_FUNGAL_2"/>
    <property type="match status" value="2"/>
</dbReference>
<dbReference type="PROSITE" id="PS00463">
    <property type="entry name" value="ZN2_CY6_FUNGAL_1"/>
    <property type="match status" value="2"/>
</dbReference>
<dbReference type="GO" id="GO:0003677">
    <property type="term" value="F:DNA binding"/>
    <property type="evidence" value="ECO:0007669"/>
    <property type="project" value="InterPro"/>
</dbReference>
<feature type="compositionally biased region" description="Polar residues" evidence="6">
    <location>
        <begin position="66"/>
        <end position="75"/>
    </location>
</feature>
<evidence type="ECO:0000256" key="5">
    <source>
        <dbReference type="ARBA" id="ARBA00023242"/>
    </source>
</evidence>
<dbReference type="CDD" id="cd12148">
    <property type="entry name" value="fungal_TF_MHR"/>
    <property type="match status" value="1"/>
</dbReference>
<dbReference type="PANTHER" id="PTHR47338">
    <property type="entry name" value="ZN(II)2CYS6 TRANSCRIPTION FACTOR (EUROFUNG)-RELATED"/>
    <property type="match status" value="1"/>
</dbReference>
<organism evidence="8 9">
    <name type="scientific">Stachybotrys elegans</name>
    <dbReference type="NCBI Taxonomy" id="80388"/>
    <lineage>
        <taxon>Eukaryota</taxon>
        <taxon>Fungi</taxon>
        <taxon>Dikarya</taxon>
        <taxon>Ascomycota</taxon>
        <taxon>Pezizomycotina</taxon>
        <taxon>Sordariomycetes</taxon>
        <taxon>Hypocreomycetidae</taxon>
        <taxon>Hypocreales</taxon>
        <taxon>Stachybotryaceae</taxon>
        <taxon>Stachybotrys</taxon>
    </lineage>
</organism>
<name>A0A8K0SWG7_9HYPO</name>
<keyword evidence="5" id="KW-0539">Nucleus</keyword>
<evidence type="ECO:0000256" key="2">
    <source>
        <dbReference type="ARBA" id="ARBA00022723"/>
    </source>
</evidence>